<accession>A0AAN6MM47</accession>
<evidence type="ECO:0000313" key="3">
    <source>
        <dbReference type="Proteomes" id="UP001303889"/>
    </source>
</evidence>
<feature type="chain" id="PRO_5043002894" evidence="1">
    <location>
        <begin position="17"/>
        <end position="707"/>
    </location>
</feature>
<organism evidence="2 3">
    <name type="scientific">Staphylotrichum tortipilum</name>
    <dbReference type="NCBI Taxonomy" id="2831512"/>
    <lineage>
        <taxon>Eukaryota</taxon>
        <taxon>Fungi</taxon>
        <taxon>Dikarya</taxon>
        <taxon>Ascomycota</taxon>
        <taxon>Pezizomycotina</taxon>
        <taxon>Sordariomycetes</taxon>
        <taxon>Sordariomycetidae</taxon>
        <taxon>Sordariales</taxon>
        <taxon>Chaetomiaceae</taxon>
        <taxon>Staphylotrichum</taxon>
    </lineage>
</organism>
<dbReference type="EMBL" id="MU855477">
    <property type="protein sequence ID" value="KAK3902955.1"/>
    <property type="molecule type" value="Genomic_DNA"/>
</dbReference>
<dbReference type="InterPro" id="IPR012341">
    <property type="entry name" value="6hp_glycosidase-like_sf"/>
</dbReference>
<comment type="caution">
    <text evidence="2">The sequence shown here is derived from an EMBL/GenBank/DDBJ whole genome shotgun (WGS) entry which is preliminary data.</text>
</comment>
<proteinExistence type="predicted"/>
<dbReference type="GO" id="GO:0005975">
    <property type="term" value="P:carbohydrate metabolic process"/>
    <property type="evidence" value="ECO:0007669"/>
    <property type="project" value="InterPro"/>
</dbReference>
<keyword evidence="2" id="KW-0326">Glycosidase</keyword>
<dbReference type="InterPro" id="IPR008928">
    <property type="entry name" value="6-hairpin_glycosidase_sf"/>
</dbReference>
<dbReference type="GO" id="GO:0016798">
    <property type="term" value="F:hydrolase activity, acting on glycosyl bonds"/>
    <property type="evidence" value="ECO:0007669"/>
    <property type="project" value="UniProtKB-KW"/>
</dbReference>
<evidence type="ECO:0000313" key="2">
    <source>
        <dbReference type="EMBL" id="KAK3902955.1"/>
    </source>
</evidence>
<sequence>MRALSLLFALGSLAEAISLAQRQKVVQSFNVHRNKSSETTPLQVGNGNFAFGADITGLQTFKPYAIMSTWGWHNFSLPTTPGQTSVDDYTGLQMWTHGRLVPYEVPNPAQNDISNWLRENPHRLNLARVGFDFGRQNVTEDDLQKKTQELDLWSGKLSSSFEYDGCPVSVETWADPDTDTVAVSVNSQLLKKGLGLFLDFPYPDHEKFNAPFVGHFNLTSKHTTALEHLTPNSATISHTLDATTYYTHLTWTGEGTITPPTSPSHRYTLTTPHQTHLSLTLTFSPSVHPPSTPSPNIPTTSHTWWRTFWSTSAFIDLSRIPSPRAAALQRRIILSQYLTAINSASFSPPQESGLTNNGWYGKFHLEMALWHTLPFARWGRWDLFRRSQPGVYQRLLDAAKGRAKSQGYRGARWGKMTDPQTGRSSPGDINALLIWQQPHPMYFAEVEYRGAGTRREEWEVLEKWKGVVGETAEFMASYAWWNETSGVYDLGPPVYPVSENTNPNVTQNPAFELAYWRFGLDVAVRWRERMGEAVPGEWVKVRDGLAKLPVVDGAYAVYEGIEGMWTSNATTNDHPAMAGVFGLLPPPESGEPLDMAVLKRTAEKIKELWALDYSYGWDFAMLAMNSLRLGDPEQAVEYLLHPIYQFDDAGYPVGGSRVPTPYFPNSASLLIATAMMAGGWDGNEGKEGHWPKDWEKDVQVEGFLPAL</sequence>
<dbReference type="AlphaFoldDB" id="A0AAN6MM47"/>
<feature type="signal peptide" evidence="1">
    <location>
        <begin position="1"/>
        <end position="16"/>
    </location>
</feature>
<keyword evidence="3" id="KW-1185">Reference proteome</keyword>
<reference evidence="2" key="1">
    <citation type="journal article" date="2023" name="Mol. Phylogenet. Evol.">
        <title>Genome-scale phylogeny and comparative genomics of the fungal order Sordariales.</title>
        <authorList>
            <person name="Hensen N."/>
            <person name="Bonometti L."/>
            <person name="Westerberg I."/>
            <person name="Brannstrom I.O."/>
            <person name="Guillou S."/>
            <person name="Cros-Aarteil S."/>
            <person name="Calhoun S."/>
            <person name="Haridas S."/>
            <person name="Kuo A."/>
            <person name="Mondo S."/>
            <person name="Pangilinan J."/>
            <person name="Riley R."/>
            <person name="LaButti K."/>
            <person name="Andreopoulos B."/>
            <person name="Lipzen A."/>
            <person name="Chen C."/>
            <person name="Yan M."/>
            <person name="Daum C."/>
            <person name="Ng V."/>
            <person name="Clum A."/>
            <person name="Steindorff A."/>
            <person name="Ohm R.A."/>
            <person name="Martin F."/>
            <person name="Silar P."/>
            <person name="Natvig D.O."/>
            <person name="Lalanne C."/>
            <person name="Gautier V."/>
            <person name="Ament-Velasquez S.L."/>
            <person name="Kruys A."/>
            <person name="Hutchinson M.I."/>
            <person name="Powell A.J."/>
            <person name="Barry K."/>
            <person name="Miller A.N."/>
            <person name="Grigoriev I.V."/>
            <person name="Debuchy R."/>
            <person name="Gladieux P."/>
            <person name="Hiltunen Thoren M."/>
            <person name="Johannesson H."/>
        </authorList>
    </citation>
    <scope>NUCLEOTIDE SEQUENCE</scope>
    <source>
        <strain evidence="2">CBS 103.79</strain>
    </source>
</reference>
<dbReference type="Gene3D" id="1.50.10.10">
    <property type="match status" value="1"/>
</dbReference>
<evidence type="ECO:0000256" key="1">
    <source>
        <dbReference type="SAM" id="SignalP"/>
    </source>
</evidence>
<gene>
    <name evidence="2" type="ORF">C8A05DRAFT_15042</name>
</gene>
<dbReference type="SUPFAM" id="SSF48208">
    <property type="entry name" value="Six-hairpin glycosidases"/>
    <property type="match status" value="1"/>
</dbReference>
<reference evidence="2" key="2">
    <citation type="submission" date="2023-05" db="EMBL/GenBank/DDBJ databases">
        <authorList>
            <consortium name="Lawrence Berkeley National Laboratory"/>
            <person name="Steindorff A."/>
            <person name="Hensen N."/>
            <person name="Bonometti L."/>
            <person name="Westerberg I."/>
            <person name="Brannstrom I.O."/>
            <person name="Guillou S."/>
            <person name="Cros-Aarteil S."/>
            <person name="Calhoun S."/>
            <person name="Haridas S."/>
            <person name="Kuo A."/>
            <person name="Mondo S."/>
            <person name="Pangilinan J."/>
            <person name="Riley R."/>
            <person name="Labutti K."/>
            <person name="Andreopoulos B."/>
            <person name="Lipzen A."/>
            <person name="Chen C."/>
            <person name="Yanf M."/>
            <person name="Daum C."/>
            <person name="Ng V."/>
            <person name="Clum A."/>
            <person name="Ohm R."/>
            <person name="Martin F."/>
            <person name="Silar P."/>
            <person name="Natvig D."/>
            <person name="Lalanne C."/>
            <person name="Gautier V."/>
            <person name="Ament-Velasquez S.L."/>
            <person name="Kruys A."/>
            <person name="Hutchinson M.I."/>
            <person name="Powell A.J."/>
            <person name="Barry K."/>
            <person name="Miller A.N."/>
            <person name="Grigoriev I.V."/>
            <person name="Debuchy R."/>
            <person name="Gladieux P."/>
            <person name="Thoren M.H."/>
            <person name="Johannesson H."/>
        </authorList>
    </citation>
    <scope>NUCLEOTIDE SEQUENCE</scope>
    <source>
        <strain evidence="2">CBS 103.79</strain>
    </source>
</reference>
<keyword evidence="2" id="KW-0378">Hydrolase</keyword>
<keyword evidence="1" id="KW-0732">Signal</keyword>
<protein>
    <submittedName>
        <fullName evidence="2">Six-hairpin glycosidase-like protein</fullName>
    </submittedName>
</protein>
<dbReference type="Proteomes" id="UP001303889">
    <property type="component" value="Unassembled WGS sequence"/>
</dbReference>
<name>A0AAN6MM47_9PEZI</name>